<evidence type="ECO:0000313" key="2">
    <source>
        <dbReference type="Proteomes" id="UP001295684"/>
    </source>
</evidence>
<accession>A0AAD1XSL6</accession>
<keyword evidence="2" id="KW-1185">Reference proteome</keyword>
<comment type="caution">
    <text evidence="1">The sequence shown here is derived from an EMBL/GenBank/DDBJ whole genome shotgun (WGS) entry which is preliminary data.</text>
</comment>
<reference evidence="1" key="1">
    <citation type="submission" date="2023-07" db="EMBL/GenBank/DDBJ databases">
        <authorList>
            <consortium name="AG Swart"/>
            <person name="Singh M."/>
            <person name="Singh A."/>
            <person name="Seah K."/>
            <person name="Emmerich C."/>
        </authorList>
    </citation>
    <scope>NUCLEOTIDE SEQUENCE</scope>
    <source>
        <strain evidence="1">DP1</strain>
    </source>
</reference>
<evidence type="ECO:0000313" key="1">
    <source>
        <dbReference type="EMBL" id="CAI2378108.1"/>
    </source>
</evidence>
<name>A0AAD1XSL6_EUPCR</name>
<dbReference type="Proteomes" id="UP001295684">
    <property type="component" value="Unassembled WGS sequence"/>
</dbReference>
<protein>
    <submittedName>
        <fullName evidence="1">Uncharacterized protein</fullName>
    </submittedName>
</protein>
<organism evidence="1 2">
    <name type="scientific">Euplotes crassus</name>
    <dbReference type="NCBI Taxonomy" id="5936"/>
    <lineage>
        <taxon>Eukaryota</taxon>
        <taxon>Sar</taxon>
        <taxon>Alveolata</taxon>
        <taxon>Ciliophora</taxon>
        <taxon>Intramacronucleata</taxon>
        <taxon>Spirotrichea</taxon>
        <taxon>Hypotrichia</taxon>
        <taxon>Euplotida</taxon>
        <taxon>Euplotidae</taxon>
        <taxon>Moneuplotes</taxon>
    </lineage>
</organism>
<proteinExistence type="predicted"/>
<gene>
    <name evidence="1" type="ORF">ECRASSUSDP1_LOCUS19500</name>
</gene>
<dbReference type="EMBL" id="CAMPGE010019798">
    <property type="protein sequence ID" value="CAI2378108.1"/>
    <property type="molecule type" value="Genomic_DNA"/>
</dbReference>
<dbReference type="AlphaFoldDB" id="A0AAD1XSL6"/>
<sequence>MYFPLNKTGKELVLFESPDGETNHLFITRDGKEFRVRDDYGKVRPTSKDEHEDNTYETPSIKDTYMGWKHLMIIYRKGKLRISIDFQQIKTIEAQLSKPIKYIGNSKTEDKPFGLIADLRFYPHSDEVSDDDDDPDDENEEDLEGKIGLKVPMKRTIHDYWKRNLEPQDTATSVYKNLLIIAKLFKHARAERVHKEVVRCLANLCSNKLCRTDVLRYGGINLLINKAYTDAPDKEIASGLKDVSNESNSYPLIYR</sequence>